<evidence type="ECO:0000313" key="2">
    <source>
        <dbReference type="EMBL" id="MXU97644.1"/>
    </source>
</evidence>
<feature type="compositionally biased region" description="Low complexity" evidence="1">
    <location>
        <begin position="39"/>
        <end position="72"/>
    </location>
</feature>
<dbReference type="PROSITE" id="PS51318">
    <property type="entry name" value="TAT"/>
    <property type="match status" value="1"/>
</dbReference>
<protein>
    <submittedName>
        <fullName evidence="2">Uncharacterized protein</fullName>
    </submittedName>
</protein>
<reference evidence="2" key="1">
    <citation type="submission" date="2019-12" db="EMBL/GenBank/DDBJ databases">
        <title>An insight into the sialome of adult female Ixodes ricinus ticks feeding for 6 days.</title>
        <authorList>
            <person name="Perner J."/>
            <person name="Ribeiro J.M.C."/>
        </authorList>
    </citation>
    <scope>NUCLEOTIDE SEQUENCE</scope>
    <source>
        <strain evidence="2">Semi-engorged</strain>
        <tissue evidence="2">Salivary glands</tissue>
    </source>
</reference>
<dbReference type="EMBL" id="GIFC01015561">
    <property type="protein sequence ID" value="MXU97644.1"/>
    <property type="molecule type" value="Transcribed_RNA"/>
</dbReference>
<dbReference type="AlphaFoldDB" id="A0A6B0V778"/>
<feature type="compositionally biased region" description="Low complexity" evidence="1">
    <location>
        <begin position="83"/>
        <end position="94"/>
    </location>
</feature>
<dbReference type="InterPro" id="IPR006311">
    <property type="entry name" value="TAT_signal"/>
</dbReference>
<accession>A0A6B0V778</accession>
<feature type="compositionally biased region" description="Basic residues" evidence="1">
    <location>
        <begin position="95"/>
        <end position="105"/>
    </location>
</feature>
<organism evidence="2">
    <name type="scientific">Ixodes ricinus</name>
    <name type="common">Common tick</name>
    <name type="synonym">Acarus ricinus</name>
    <dbReference type="NCBI Taxonomy" id="34613"/>
    <lineage>
        <taxon>Eukaryota</taxon>
        <taxon>Metazoa</taxon>
        <taxon>Ecdysozoa</taxon>
        <taxon>Arthropoda</taxon>
        <taxon>Chelicerata</taxon>
        <taxon>Arachnida</taxon>
        <taxon>Acari</taxon>
        <taxon>Parasitiformes</taxon>
        <taxon>Ixodida</taxon>
        <taxon>Ixodoidea</taxon>
        <taxon>Ixodidae</taxon>
        <taxon>Ixodinae</taxon>
        <taxon>Ixodes</taxon>
    </lineage>
</organism>
<evidence type="ECO:0000256" key="1">
    <source>
        <dbReference type="SAM" id="MobiDB-lite"/>
    </source>
</evidence>
<sequence length="282" mass="29761">MAAYTRRLTRWGPSRRSTLTLAPALTSALAAAQFPSASALASGVSPSGSRGSSSGLCCSSSSTASAPGHSAARCSAEGPRPPRTAAAASAPSSSSRKRRRARRRALGSPRSSLWRPRARRVTRRGVRPSRSCPLAAWRSTSRGERASDSWPSAHGGCLSRALSRGSTSLPCARRATWWSSPGDPARALGSGWQPDSSRRSTSTRLPLCRASERGLCCSLLRAAGSQPLLSRRDATCSRQRSCSARSFSRTAPRLSVSEAPPEQRSCSCCCSLSLNSLSARAR</sequence>
<feature type="compositionally biased region" description="Basic residues" evidence="1">
    <location>
        <begin position="116"/>
        <end position="127"/>
    </location>
</feature>
<proteinExistence type="predicted"/>
<name>A0A6B0V778_IXORI</name>
<feature type="region of interest" description="Disordered" evidence="1">
    <location>
        <begin position="39"/>
        <end position="150"/>
    </location>
</feature>